<sequence length="542" mass="59148">MSSSSASLSARLADALPRGTKARAYHISTTPAKTDAIYSAAPSQPEQTTYCESHFLVLATPRQADRDELAILALEVLIFTTPALTTVFVSKADSTGYASLLEVPRGQPSPIKSVVQAFIDFLLEPRLVESRVALSLFARAQDQYLFPGSIDNPGKHVLDDRQLIKWWCRITDAVWRPHASDESSTEQEISAHLLIPGLEKGETRAFFPPSSHRDPVVSPKWTNDYPVGLLATDRRLPVRCLIPRLPDDPKSRFLGDLDLDHVGSDGQWRTIKTLDQFWEFMSYRQECSAGRLVGFLWVVFVRPQEPSRPSRGFDQAPDHAPSTSSSFCVPQLPTPRDSQSQQQEVEEHSPAGIGRLEQALQTDSPPPSSPPSVHETSEINSNVPQTNDEKATGLESNEVATDEGALEHGVEVQWPSSTQGQVLLNADTYENIIDGLLRLDFTGEIAAAQSTTKWVSSVLEKSGPADFGLDTVGTRSISTPTTAETSASATATVPTMLLGVRKKRKQDQDDTAPPTEPPTIGPTVNVLSAGLVKKKPKVDKAT</sequence>
<name>A0A0N0NJ40_9EURO</name>
<dbReference type="PANTHER" id="PTHR31571">
    <property type="entry name" value="ALTERED INHERITANCE OF MITOCHONDRIA PROTEIN 6"/>
    <property type="match status" value="1"/>
</dbReference>
<dbReference type="OrthoDB" id="3361892at2759"/>
<dbReference type="EMBL" id="LFJN01000031">
    <property type="protein sequence ID" value="KPI36478.1"/>
    <property type="molecule type" value="Genomic_DNA"/>
</dbReference>
<dbReference type="VEuPathDB" id="FungiDB:AB675_2951"/>
<dbReference type="GO" id="GO:0006974">
    <property type="term" value="P:DNA damage response"/>
    <property type="evidence" value="ECO:0007669"/>
    <property type="project" value="UniProtKB-KW"/>
</dbReference>
<protein>
    <recommendedName>
        <fullName evidence="2">histone acetyltransferase</fullName>
        <ecNumber evidence="2">2.3.1.48</ecNumber>
    </recommendedName>
</protein>
<evidence type="ECO:0000313" key="12">
    <source>
        <dbReference type="Proteomes" id="UP000038010"/>
    </source>
</evidence>
<dbReference type="GO" id="GO:0032931">
    <property type="term" value="F:histone H3K56 acetyltransferase activity"/>
    <property type="evidence" value="ECO:0007669"/>
    <property type="project" value="TreeGrafter"/>
</dbReference>
<evidence type="ECO:0000256" key="3">
    <source>
        <dbReference type="ARBA" id="ARBA00022679"/>
    </source>
</evidence>
<gene>
    <name evidence="11" type="ORF">AB675_2951</name>
</gene>
<evidence type="ECO:0000256" key="9">
    <source>
        <dbReference type="ARBA" id="ARBA00048940"/>
    </source>
</evidence>
<feature type="compositionally biased region" description="Basic residues" evidence="10">
    <location>
        <begin position="532"/>
        <end position="542"/>
    </location>
</feature>
<keyword evidence="4" id="KW-0227">DNA damage</keyword>
<keyword evidence="6" id="KW-0805">Transcription regulation</keyword>
<reference evidence="11 12" key="1">
    <citation type="submission" date="2015-06" db="EMBL/GenBank/DDBJ databases">
        <title>Draft genome of the ant-associated black yeast Phialophora attae CBS 131958.</title>
        <authorList>
            <person name="Moreno L.F."/>
            <person name="Stielow B.J."/>
            <person name="de Hoog S."/>
            <person name="Vicente V.A."/>
            <person name="Weiss V.A."/>
            <person name="de Vries M."/>
            <person name="Cruz L.M."/>
            <person name="Souza E.M."/>
        </authorList>
    </citation>
    <scope>NUCLEOTIDE SEQUENCE [LARGE SCALE GENOMIC DNA]</scope>
    <source>
        <strain evidence="11 12">CBS 131958</strain>
    </source>
</reference>
<keyword evidence="5" id="KW-0007">Acetylation</keyword>
<evidence type="ECO:0000256" key="1">
    <source>
        <dbReference type="ARBA" id="ARBA00004123"/>
    </source>
</evidence>
<dbReference type="InterPro" id="IPR016849">
    <property type="entry name" value="Rtt109"/>
</dbReference>
<proteinExistence type="predicted"/>
<accession>A0A0N0NJ40</accession>
<keyword evidence="3 11" id="KW-0808">Transferase</keyword>
<dbReference type="GO" id="GO:0006355">
    <property type="term" value="P:regulation of DNA-templated transcription"/>
    <property type="evidence" value="ECO:0007669"/>
    <property type="project" value="InterPro"/>
</dbReference>
<dbReference type="RefSeq" id="XP_017996441.1">
    <property type="nucleotide sequence ID" value="XM_018142963.1"/>
</dbReference>
<evidence type="ECO:0000256" key="6">
    <source>
        <dbReference type="ARBA" id="ARBA00023015"/>
    </source>
</evidence>
<evidence type="ECO:0000256" key="8">
    <source>
        <dbReference type="ARBA" id="ARBA00023242"/>
    </source>
</evidence>
<dbReference type="Proteomes" id="UP000038010">
    <property type="component" value="Unassembled WGS sequence"/>
</dbReference>
<dbReference type="GO" id="GO:0005634">
    <property type="term" value="C:nucleus"/>
    <property type="evidence" value="ECO:0007669"/>
    <property type="project" value="UniProtKB-SubCell"/>
</dbReference>
<dbReference type="Pfam" id="PF08214">
    <property type="entry name" value="HAT_KAT11"/>
    <property type="match status" value="1"/>
</dbReference>
<comment type="catalytic activity">
    <reaction evidence="9">
        <text>L-lysyl-[histone] + acetyl-CoA = N(6)-acetyl-L-lysyl-[histone] + CoA + H(+)</text>
        <dbReference type="Rhea" id="RHEA:21992"/>
        <dbReference type="Rhea" id="RHEA-COMP:9845"/>
        <dbReference type="Rhea" id="RHEA-COMP:11338"/>
        <dbReference type="ChEBI" id="CHEBI:15378"/>
        <dbReference type="ChEBI" id="CHEBI:29969"/>
        <dbReference type="ChEBI" id="CHEBI:57287"/>
        <dbReference type="ChEBI" id="CHEBI:57288"/>
        <dbReference type="ChEBI" id="CHEBI:61930"/>
        <dbReference type="EC" id="2.3.1.48"/>
    </reaction>
    <physiologicalReaction direction="left-to-right" evidence="9">
        <dbReference type="Rhea" id="RHEA:21993"/>
    </physiologicalReaction>
</comment>
<keyword evidence="12" id="KW-1185">Reference proteome</keyword>
<dbReference type="SMART" id="SM01250">
    <property type="entry name" value="KAT11"/>
    <property type="match status" value="1"/>
</dbReference>
<evidence type="ECO:0000256" key="10">
    <source>
        <dbReference type="SAM" id="MobiDB-lite"/>
    </source>
</evidence>
<dbReference type="EC" id="2.3.1.48" evidence="2"/>
<feature type="region of interest" description="Disordered" evidence="10">
    <location>
        <begin position="499"/>
        <end position="542"/>
    </location>
</feature>
<keyword evidence="7" id="KW-0804">Transcription</keyword>
<dbReference type="InterPro" id="IPR051236">
    <property type="entry name" value="HAT_RTT109-like"/>
</dbReference>
<comment type="subcellular location">
    <subcellularLocation>
        <location evidence="1">Nucleus</location>
    </subcellularLocation>
</comment>
<dbReference type="PANTHER" id="PTHR31571:SF2">
    <property type="entry name" value="HISTONE ACETYLTRANSFERASE RTT109"/>
    <property type="match status" value="1"/>
</dbReference>
<evidence type="ECO:0000256" key="2">
    <source>
        <dbReference type="ARBA" id="ARBA00013184"/>
    </source>
</evidence>
<dbReference type="GeneID" id="28734843"/>
<evidence type="ECO:0000256" key="7">
    <source>
        <dbReference type="ARBA" id="ARBA00023163"/>
    </source>
</evidence>
<keyword evidence="8" id="KW-0539">Nucleus</keyword>
<dbReference type="AlphaFoldDB" id="A0A0N0NJ40"/>
<dbReference type="STRING" id="1664694.A0A0N0NJ40"/>
<feature type="region of interest" description="Disordered" evidence="10">
    <location>
        <begin position="307"/>
        <end position="389"/>
    </location>
</feature>
<organism evidence="11 12">
    <name type="scientific">Cyphellophora attinorum</name>
    <dbReference type="NCBI Taxonomy" id="1664694"/>
    <lineage>
        <taxon>Eukaryota</taxon>
        <taxon>Fungi</taxon>
        <taxon>Dikarya</taxon>
        <taxon>Ascomycota</taxon>
        <taxon>Pezizomycotina</taxon>
        <taxon>Eurotiomycetes</taxon>
        <taxon>Chaetothyriomycetidae</taxon>
        <taxon>Chaetothyriales</taxon>
        <taxon>Cyphellophoraceae</taxon>
        <taxon>Cyphellophora</taxon>
    </lineage>
</organism>
<evidence type="ECO:0000256" key="4">
    <source>
        <dbReference type="ARBA" id="ARBA00022763"/>
    </source>
</evidence>
<evidence type="ECO:0000313" key="11">
    <source>
        <dbReference type="EMBL" id="KPI36478.1"/>
    </source>
</evidence>
<evidence type="ECO:0000256" key="5">
    <source>
        <dbReference type="ARBA" id="ARBA00022990"/>
    </source>
</evidence>
<comment type="caution">
    <text evidence="11">The sequence shown here is derived from an EMBL/GenBank/DDBJ whole genome shotgun (WGS) entry which is preliminary data.</text>
</comment>
<dbReference type="PROSITE" id="PS51728">
    <property type="entry name" value="RTT109_HAT"/>
    <property type="match status" value="1"/>
</dbReference>
<dbReference type="InterPro" id="IPR013178">
    <property type="entry name" value="Histone_AcTrfase_Rtt109/CBP"/>
</dbReference>